<organism evidence="1 2">
    <name type="scientific">Hymenobacter humi</name>
    <dbReference type="NCBI Taxonomy" id="1411620"/>
    <lineage>
        <taxon>Bacteria</taxon>
        <taxon>Pseudomonadati</taxon>
        <taxon>Bacteroidota</taxon>
        <taxon>Cytophagia</taxon>
        <taxon>Cytophagales</taxon>
        <taxon>Hymenobacteraceae</taxon>
        <taxon>Hymenobacter</taxon>
    </lineage>
</organism>
<evidence type="ECO:0000313" key="1">
    <source>
        <dbReference type="EMBL" id="MFC7669322.1"/>
    </source>
</evidence>
<dbReference type="EMBL" id="JBHTEK010000001">
    <property type="protein sequence ID" value="MFC7669322.1"/>
    <property type="molecule type" value="Genomic_DNA"/>
</dbReference>
<dbReference type="RefSeq" id="WP_380204831.1">
    <property type="nucleotide sequence ID" value="NZ_JBHTEK010000001.1"/>
</dbReference>
<sequence>MLATEQYAQNERAPLFPLSSRFRMNIKNHNCTVPSMNSAAAIEKLLVEAGATSVSKWYEGQELQGFLFQIRLNGANLVFRLPANVNIVAGRLLQTVKNPDASMRTSLQAQAARTAWRTLHEWVEAQVDMIRLGQVDLLQIFLPYNYSQDQNRSYYDYVKAGAVQLLAA</sequence>
<proteinExistence type="predicted"/>
<accession>A0ABW2UA86</accession>
<comment type="caution">
    <text evidence="1">The sequence shown here is derived from an EMBL/GenBank/DDBJ whole genome shotgun (WGS) entry which is preliminary data.</text>
</comment>
<protein>
    <submittedName>
        <fullName evidence="1">Uncharacterized protein</fullName>
    </submittedName>
</protein>
<evidence type="ECO:0000313" key="2">
    <source>
        <dbReference type="Proteomes" id="UP001596513"/>
    </source>
</evidence>
<keyword evidence="2" id="KW-1185">Reference proteome</keyword>
<gene>
    <name evidence="1" type="ORF">ACFQT0_19640</name>
</gene>
<reference evidence="2" key="1">
    <citation type="journal article" date="2019" name="Int. J. Syst. Evol. Microbiol.">
        <title>The Global Catalogue of Microorganisms (GCM) 10K type strain sequencing project: providing services to taxonomists for standard genome sequencing and annotation.</title>
        <authorList>
            <consortium name="The Broad Institute Genomics Platform"/>
            <consortium name="The Broad Institute Genome Sequencing Center for Infectious Disease"/>
            <person name="Wu L."/>
            <person name="Ma J."/>
        </authorList>
    </citation>
    <scope>NUCLEOTIDE SEQUENCE [LARGE SCALE GENOMIC DNA]</scope>
    <source>
        <strain evidence="2">JCM 19635</strain>
    </source>
</reference>
<dbReference type="Proteomes" id="UP001596513">
    <property type="component" value="Unassembled WGS sequence"/>
</dbReference>
<name>A0ABW2UA86_9BACT</name>